<dbReference type="AlphaFoldDB" id="A0A5B8V9V6"/>
<evidence type="ECO:0000256" key="2">
    <source>
        <dbReference type="ARBA" id="ARBA00022679"/>
    </source>
</evidence>
<dbReference type="GO" id="GO:0032259">
    <property type="term" value="P:methylation"/>
    <property type="evidence" value="ECO:0007669"/>
    <property type="project" value="UniProtKB-KW"/>
</dbReference>
<gene>
    <name evidence="4" type="ORF">FRZ67_07320</name>
</gene>
<protein>
    <submittedName>
        <fullName evidence="4">Methyltransferase domain-containing protein</fullName>
    </submittedName>
</protein>
<keyword evidence="3" id="KW-0949">S-adenosyl-L-methionine</keyword>
<dbReference type="RefSeq" id="WP_147188916.1">
    <property type="nucleotide sequence ID" value="NZ_CP042435.1"/>
</dbReference>
<name>A0A5B8V9V6_9BACT</name>
<dbReference type="GO" id="GO:0008171">
    <property type="term" value="F:O-methyltransferase activity"/>
    <property type="evidence" value="ECO:0007669"/>
    <property type="project" value="InterPro"/>
</dbReference>
<dbReference type="OrthoDB" id="484536at2"/>
<dbReference type="Proteomes" id="UP000321533">
    <property type="component" value="Chromosome"/>
</dbReference>
<evidence type="ECO:0000256" key="1">
    <source>
        <dbReference type="ARBA" id="ARBA00022603"/>
    </source>
</evidence>
<accession>A0A5B8V9V6</accession>
<dbReference type="PANTHER" id="PTHR43167">
    <property type="entry name" value="PUTATIVE (AFU_ORTHOLOGUE AFUA_6G01830)-RELATED"/>
    <property type="match status" value="1"/>
</dbReference>
<proteinExistence type="predicted"/>
<dbReference type="Gene3D" id="3.40.50.150">
    <property type="entry name" value="Vaccinia Virus protein VP39"/>
    <property type="match status" value="1"/>
</dbReference>
<keyword evidence="1 4" id="KW-0489">Methyltransferase</keyword>
<sequence>MNDQQIVLPKNYTAIKEESEKINFNMSSDLQTGSILSTLVTSKPNGKFLELGTGTGLSLAWIVDAMDENSKVISIDTNEAYQVIAKKHFDADDRVIIMCEDGITWIKNNQQEKFDLIFADAWPGKYEAFEETLALVKRGGFYIIDDMLPQPNWPAGHEENVERLISELEAKKGIRLTKMNWSTGLIIVAKIN</sequence>
<evidence type="ECO:0000313" key="4">
    <source>
        <dbReference type="EMBL" id="QEC67108.1"/>
    </source>
</evidence>
<dbReference type="InterPro" id="IPR002935">
    <property type="entry name" value="SAM_O-MeTrfase"/>
</dbReference>
<evidence type="ECO:0000313" key="5">
    <source>
        <dbReference type="Proteomes" id="UP000321533"/>
    </source>
</evidence>
<dbReference type="PANTHER" id="PTHR43167:SF1">
    <property type="entry name" value="PUTATIVE (AFU_ORTHOLOGUE AFUA_6G01830)-RELATED"/>
    <property type="match status" value="1"/>
</dbReference>
<dbReference type="Pfam" id="PF01596">
    <property type="entry name" value="Methyltransf_3"/>
    <property type="match status" value="1"/>
</dbReference>
<keyword evidence="2 4" id="KW-0808">Transferase</keyword>
<organism evidence="4 5">
    <name type="scientific">Panacibacter ginsenosidivorans</name>
    <dbReference type="NCBI Taxonomy" id="1813871"/>
    <lineage>
        <taxon>Bacteria</taxon>
        <taxon>Pseudomonadati</taxon>
        <taxon>Bacteroidota</taxon>
        <taxon>Chitinophagia</taxon>
        <taxon>Chitinophagales</taxon>
        <taxon>Chitinophagaceae</taxon>
        <taxon>Panacibacter</taxon>
    </lineage>
</organism>
<keyword evidence="5" id="KW-1185">Reference proteome</keyword>
<evidence type="ECO:0000256" key="3">
    <source>
        <dbReference type="ARBA" id="ARBA00022691"/>
    </source>
</evidence>
<dbReference type="SUPFAM" id="SSF53335">
    <property type="entry name" value="S-adenosyl-L-methionine-dependent methyltransferases"/>
    <property type="match status" value="1"/>
</dbReference>
<dbReference type="InterPro" id="IPR029063">
    <property type="entry name" value="SAM-dependent_MTases_sf"/>
</dbReference>
<dbReference type="KEGG" id="pgin:FRZ67_07320"/>
<reference evidence="4 5" key="1">
    <citation type="journal article" date="2016" name="Int. J. Syst. Evol. Microbiol.">
        <title>Panacibacter ginsenosidivorans gen. nov., sp. nov., with ginsenoside converting activity isolated from soil of a ginseng field.</title>
        <authorList>
            <person name="Siddiqi M.Z."/>
            <person name="Muhammad Shafi S."/>
            <person name="Choi K.D."/>
            <person name="Im W.T."/>
        </authorList>
    </citation>
    <scope>NUCLEOTIDE SEQUENCE [LARGE SCALE GENOMIC DNA]</scope>
    <source>
        <strain evidence="4 5">Gsoil1550</strain>
    </source>
</reference>
<dbReference type="CDD" id="cd02440">
    <property type="entry name" value="AdoMet_MTases"/>
    <property type="match status" value="1"/>
</dbReference>
<dbReference type="EMBL" id="CP042435">
    <property type="protein sequence ID" value="QEC67108.1"/>
    <property type="molecule type" value="Genomic_DNA"/>
</dbReference>